<evidence type="ECO:0000256" key="6">
    <source>
        <dbReference type="ARBA" id="ARBA00023136"/>
    </source>
</evidence>
<dbReference type="AlphaFoldDB" id="A0A1J0R694"/>
<comment type="subcellular location">
    <subcellularLocation>
        <location evidence="2">Cell membrane</location>
        <topology evidence="2">Lipid-anchor</topology>
        <topology evidence="2">GPI-anchor</topology>
    </subcellularLocation>
</comment>
<keyword evidence="6" id="KW-0472">Membrane</keyword>
<evidence type="ECO:0000256" key="4">
    <source>
        <dbReference type="ARBA" id="ARBA00022622"/>
    </source>
</evidence>
<dbReference type="GO" id="GO:0098552">
    <property type="term" value="C:side of membrane"/>
    <property type="evidence" value="ECO:0007669"/>
    <property type="project" value="UniProtKB-KW"/>
</dbReference>
<dbReference type="Pfam" id="PF13206">
    <property type="entry name" value="VSG_B"/>
    <property type="match status" value="1"/>
</dbReference>
<evidence type="ECO:0000256" key="7">
    <source>
        <dbReference type="ARBA" id="ARBA00023180"/>
    </source>
</evidence>
<sequence length="488" mass="52993">MSRKAVQVSVFACVLAALQHQQVRANVAAGDNAAERAALCSIIEVAGNRAKLHDQKPTFDTELQGIMELNMTAAEDTWLTEFRSPENPEQPRDTNKHPLPQNRGWDKRWQHWQRAASNLLKPASLTARRQHYKLHELSEQQRKNVRTAVARLAEEAFAEATDSETQKALADIIDDTTLQKEINQAVYGLDTEPDSNFANYKPFNNQAAGNREGNCGTASTAGKATNLFEALLCVCAGDATNNGDAGKACRADATVGSSWNPSTQPAPTGAEMEAVRKLCNRQGEKKLTSADLNNRIATIANLVRRGTSASHIGKFLATNCDGTENNGMCVTYTGVTDTTGDVRKEVPWLQKLIQTAEKLRKHEVGVRHLKAVKKSLKAKYGLAQQKEYLQLSAPAAAATGTSGAEPAKPQEKTTTAQQTCDKHKSNKTACESTANCKWKGTDEKTGSCEVDESKVTEQTNTAGGTGEETTAEKCKGKEQKDCKSPDCK</sequence>
<feature type="compositionally biased region" description="Basic and acidic residues" evidence="9">
    <location>
        <begin position="470"/>
        <end position="488"/>
    </location>
</feature>
<evidence type="ECO:0000256" key="9">
    <source>
        <dbReference type="SAM" id="MobiDB-lite"/>
    </source>
</evidence>
<evidence type="ECO:0000256" key="10">
    <source>
        <dbReference type="SAM" id="SignalP"/>
    </source>
</evidence>
<dbReference type="Gene3D" id="3.30.1680.40">
    <property type="match status" value="1"/>
</dbReference>
<feature type="domain" description="Trypanosome variant surface glycoprotein C-terminal" evidence="11">
    <location>
        <begin position="420"/>
        <end position="486"/>
    </location>
</feature>
<feature type="compositionally biased region" description="Basic and acidic residues" evidence="9">
    <location>
        <begin position="83"/>
        <end position="96"/>
    </location>
</feature>
<dbReference type="VEuPathDB" id="TriTrypDB:Tb927.11.17110"/>
<evidence type="ECO:0000256" key="1">
    <source>
        <dbReference type="ARBA" id="ARBA00002523"/>
    </source>
</evidence>
<dbReference type="EMBL" id="KX699389">
    <property type="protein sequence ID" value="APD73345.1"/>
    <property type="molecule type" value="Genomic_DNA"/>
</dbReference>
<keyword evidence="7" id="KW-0325">Glycoprotein</keyword>
<evidence type="ECO:0000256" key="2">
    <source>
        <dbReference type="ARBA" id="ARBA00004609"/>
    </source>
</evidence>
<feature type="domain" description="Trypanosome variant surface glycoprotein B-type N-terminal" evidence="12">
    <location>
        <begin position="14"/>
        <end position="377"/>
    </location>
</feature>
<feature type="region of interest" description="Disordered" evidence="9">
    <location>
        <begin position="83"/>
        <end position="104"/>
    </location>
</feature>
<feature type="signal peptide" evidence="10">
    <location>
        <begin position="1"/>
        <end position="25"/>
    </location>
</feature>
<evidence type="ECO:0000313" key="13">
    <source>
        <dbReference type="EMBL" id="APD73345.1"/>
    </source>
</evidence>
<protein>
    <submittedName>
        <fullName evidence="13">Variant surface glycoprotein 1125.1079</fullName>
    </submittedName>
</protein>
<dbReference type="GO" id="GO:0005886">
    <property type="term" value="C:plasma membrane"/>
    <property type="evidence" value="ECO:0007669"/>
    <property type="project" value="UniProtKB-SubCell"/>
</dbReference>
<dbReference type="VEuPathDB" id="TriTrypDB:Tb427_000473600"/>
<dbReference type="Pfam" id="PF10659">
    <property type="entry name" value="Trypan_glycop_C"/>
    <property type="match status" value="1"/>
</dbReference>
<proteinExistence type="predicted"/>
<dbReference type="InterPro" id="IPR025932">
    <property type="entry name" value="Trypano_VSG_B_N_dom"/>
</dbReference>
<dbReference type="InterPro" id="IPR019609">
    <property type="entry name" value="Variant_surf_glycoprt_trypan_C"/>
</dbReference>
<accession>A0A1J0R694</accession>
<evidence type="ECO:0000259" key="11">
    <source>
        <dbReference type="Pfam" id="PF10659"/>
    </source>
</evidence>
<organism evidence="13">
    <name type="scientific">Trypanosoma brucei</name>
    <dbReference type="NCBI Taxonomy" id="5691"/>
    <lineage>
        <taxon>Eukaryota</taxon>
        <taxon>Discoba</taxon>
        <taxon>Euglenozoa</taxon>
        <taxon>Kinetoplastea</taxon>
        <taxon>Metakinetoplastina</taxon>
        <taxon>Trypanosomatida</taxon>
        <taxon>Trypanosomatidae</taxon>
        <taxon>Trypanosoma</taxon>
    </lineage>
</organism>
<evidence type="ECO:0000259" key="12">
    <source>
        <dbReference type="Pfam" id="PF13206"/>
    </source>
</evidence>
<name>A0A1J0R694_9TRYP</name>
<keyword evidence="4" id="KW-0336">GPI-anchor</keyword>
<keyword evidence="8" id="KW-0449">Lipoprotein</keyword>
<dbReference type="VEuPathDB" id="TriTrypDB:Tb1125.Tb11.v5.1023"/>
<evidence type="ECO:0000256" key="5">
    <source>
        <dbReference type="ARBA" id="ARBA00022729"/>
    </source>
</evidence>
<feature type="region of interest" description="Disordered" evidence="9">
    <location>
        <begin position="438"/>
        <end position="488"/>
    </location>
</feature>
<reference evidence="13" key="1">
    <citation type="submission" date="2016-08" db="EMBL/GenBank/DDBJ databases">
        <title>VSG repertoire of Trypanosoma brucei EATRO 1125.</title>
        <authorList>
            <person name="Cross G.A."/>
        </authorList>
    </citation>
    <scope>NUCLEOTIDE SEQUENCE</scope>
    <source>
        <strain evidence="13">EATRO 1125</strain>
    </source>
</reference>
<keyword evidence="5 10" id="KW-0732">Signal</keyword>
<keyword evidence="3" id="KW-1003">Cell membrane</keyword>
<comment type="function">
    <text evidence="1">VSG forms a coat on the surface of the parasite. The trypanosome evades the immune response of the host by expressing a series of antigenically distinct VSGs from an estimated 1000 VSG genes.</text>
</comment>
<feature type="compositionally biased region" description="Basic and acidic residues" evidence="9">
    <location>
        <begin position="439"/>
        <end position="455"/>
    </location>
</feature>
<evidence type="ECO:0000256" key="8">
    <source>
        <dbReference type="ARBA" id="ARBA00023288"/>
    </source>
</evidence>
<feature type="region of interest" description="Disordered" evidence="9">
    <location>
        <begin position="399"/>
        <end position="420"/>
    </location>
</feature>
<evidence type="ECO:0000256" key="3">
    <source>
        <dbReference type="ARBA" id="ARBA00022475"/>
    </source>
</evidence>
<feature type="chain" id="PRO_5013221354" evidence="10">
    <location>
        <begin position="26"/>
        <end position="488"/>
    </location>
</feature>